<dbReference type="PANTHER" id="PTHR34939">
    <property type="entry name" value="PHOTOSYSTEM I REACTION CENTER SUBUNIT III, CHLOROPLASTIC"/>
    <property type="match status" value="1"/>
</dbReference>
<dbReference type="PATRIC" id="fig|1637645.4.peg.478"/>
<evidence type="ECO:0000256" key="1">
    <source>
        <dbReference type="ARBA" id="ARBA00008386"/>
    </source>
</evidence>
<dbReference type="InterPro" id="IPR003666">
    <property type="entry name" value="PSI_PsaF"/>
</dbReference>
<keyword evidence="3 6" id="KW-0602">Photosynthesis</keyword>
<dbReference type="PANTHER" id="PTHR34939:SF1">
    <property type="entry name" value="PHOTOSYSTEM I REACTION CENTER SUBUNIT III, CHLOROPLASTIC"/>
    <property type="match status" value="1"/>
</dbReference>
<proteinExistence type="inferred from homology"/>
<dbReference type="GO" id="GO:0015979">
    <property type="term" value="P:photosynthesis"/>
    <property type="evidence" value="ECO:0007669"/>
    <property type="project" value="UniProtKB-UniRule"/>
</dbReference>
<evidence type="ECO:0000256" key="2">
    <source>
        <dbReference type="ARBA" id="ARBA00016492"/>
    </source>
</evidence>
<dbReference type="Gene3D" id="1.10.8.110">
    <property type="entry name" value="Photosystem I PsaF, reaction centre subunit III"/>
    <property type="match status" value="1"/>
</dbReference>
<evidence type="ECO:0000256" key="6">
    <source>
        <dbReference type="RuleBase" id="RU368107"/>
    </source>
</evidence>
<dbReference type="SUPFAM" id="SSF81536">
    <property type="entry name" value="Subunit III of photosystem I reaction centre, PsaF"/>
    <property type="match status" value="1"/>
</dbReference>
<dbReference type="OrthoDB" id="512859at2"/>
<keyword evidence="6" id="KW-0472">Membrane</keyword>
<comment type="subcellular location">
    <subcellularLocation>
        <location evidence="6">Cellular thylakoid membrane</location>
    </subcellularLocation>
</comment>
<evidence type="ECO:0000256" key="7">
    <source>
        <dbReference type="SAM" id="SignalP"/>
    </source>
</evidence>
<feature type="chain" id="PRO_5002498141" description="Photosystem I reaction center subunit III" evidence="7">
    <location>
        <begin position="24"/>
        <end position="162"/>
    </location>
</feature>
<keyword evidence="6" id="KW-1133">Transmembrane helix</keyword>
<evidence type="ECO:0000256" key="3">
    <source>
        <dbReference type="ARBA" id="ARBA00022531"/>
    </source>
</evidence>
<reference evidence="8 9" key="1">
    <citation type="submission" date="2015-06" db="EMBL/GenBank/DDBJ databases">
        <title>Draft genome assembly of filamentous brackish cyanobacterium Limnoraphis robusta strain CS-951.</title>
        <authorList>
            <person name="Willis A."/>
            <person name="Parks M."/>
            <person name="Burford M.A."/>
        </authorList>
    </citation>
    <scope>NUCLEOTIDE SEQUENCE [LARGE SCALE GENOMIC DNA]</scope>
    <source>
        <strain evidence="8 9">CS-951</strain>
    </source>
</reference>
<keyword evidence="6 7" id="KW-0732">Signal</keyword>
<organism evidence="8 9">
    <name type="scientific">Limnoraphis robusta CS-951</name>
    <dbReference type="NCBI Taxonomy" id="1637645"/>
    <lineage>
        <taxon>Bacteria</taxon>
        <taxon>Bacillati</taxon>
        <taxon>Cyanobacteriota</taxon>
        <taxon>Cyanophyceae</taxon>
        <taxon>Oscillatoriophycideae</taxon>
        <taxon>Oscillatoriales</taxon>
        <taxon>Sirenicapillariaceae</taxon>
        <taxon>Limnoraphis</taxon>
    </lineage>
</organism>
<evidence type="ECO:0000313" key="8">
    <source>
        <dbReference type="EMBL" id="KKD38842.1"/>
    </source>
</evidence>
<dbReference type="GO" id="GO:0031676">
    <property type="term" value="C:plasma membrane-derived thylakoid membrane"/>
    <property type="evidence" value="ECO:0007669"/>
    <property type="project" value="UniProtKB-SubCell"/>
</dbReference>
<protein>
    <recommendedName>
        <fullName evidence="2 6">Photosystem I reaction center subunit III</fullName>
    </recommendedName>
    <alternativeName>
        <fullName evidence="5 6">PSI-F</fullName>
    </alternativeName>
</protein>
<comment type="caution">
    <text evidence="8">The sequence shown here is derived from an EMBL/GenBank/DDBJ whole genome shotgun (WGS) entry which is preliminary data.</text>
</comment>
<evidence type="ECO:0000256" key="4">
    <source>
        <dbReference type="ARBA" id="ARBA00022836"/>
    </source>
</evidence>
<feature type="signal peptide" evidence="7">
    <location>
        <begin position="1"/>
        <end position="23"/>
    </location>
</feature>
<name>A0A0F5YJK9_9CYAN</name>
<keyword evidence="6" id="KW-0793">Thylakoid</keyword>
<comment type="similarity">
    <text evidence="1 6">Belongs to the PsaF family.</text>
</comment>
<sequence>MRRLLAIVLAFGLWISIVPSASAYNLTPCSESSAFQQRAKISIANSGNPDLAKARFERYSQALCGEDGLPHLIVDGSLAHAGEFLIPSILFLYIAGWIGWVGRAYLQYAKTTKDPGEKEIIIDVPVAIKFMLGGFIWPLAALKEATSGEMFANDNEITVSPR</sequence>
<comment type="function">
    <text evidence="6">Participates in efficiency of electron transfer from plastocyanin to P700 (or cytochrome c553 in algae and cyanobacteria). This plastocyanin-docking protein contributes to the specific association of plastocyanin to PSI.</text>
</comment>
<dbReference type="GO" id="GO:0009538">
    <property type="term" value="C:photosystem I reaction center"/>
    <property type="evidence" value="ECO:0007669"/>
    <property type="project" value="UniProtKB-UniRule"/>
</dbReference>
<accession>A0A0F5YJK9</accession>
<keyword evidence="4 6" id="KW-0603">Photosystem I</keyword>
<feature type="transmembrane region" description="Helical" evidence="6">
    <location>
        <begin position="120"/>
        <end position="140"/>
    </location>
</feature>
<dbReference type="InterPro" id="IPR036577">
    <property type="entry name" value="PSI_PsaF_sf"/>
</dbReference>
<dbReference type="Proteomes" id="UP000033607">
    <property type="component" value="Unassembled WGS sequence"/>
</dbReference>
<evidence type="ECO:0000256" key="5">
    <source>
        <dbReference type="ARBA" id="ARBA00033433"/>
    </source>
</evidence>
<gene>
    <name evidence="8" type="ORF">WN50_06625</name>
</gene>
<feature type="transmembrane region" description="Helical" evidence="6">
    <location>
        <begin position="84"/>
        <end position="108"/>
    </location>
</feature>
<dbReference type="Pfam" id="PF02507">
    <property type="entry name" value="PSI_PsaF"/>
    <property type="match status" value="1"/>
</dbReference>
<dbReference type="EMBL" id="LATL02000025">
    <property type="protein sequence ID" value="KKD38842.1"/>
    <property type="molecule type" value="Genomic_DNA"/>
</dbReference>
<keyword evidence="6" id="KW-0812">Transmembrane</keyword>
<evidence type="ECO:0000313" key="9">
    <source>
        <dbReference type="Proteomes" id="UP000033607"/>
    </source>
</evidence>
<dbReference type="RefSeq" id="WP_046277730.1">
    <property type="nucleotide sequence ID" value="NZ_LATL02000025.1"/>
</dbReference>
<dbReference type="AlphaFoldDB" id="A0A0F5YJK9"/>